<protein>
    <submittedName>
        <fullName evidence="2">Uncharacterized protein</fullName>
    </submittedName>
</protein>
<proteinExistence type="predicted"/>
<name>A0A8J9UH02_9NEOP</name>
<reference evidence="2" key="1">
    <citation type="submission" date="2021-12" db="EMBL/GenBank/DDBJ databases">
        <authorList>
            <person name="Martin H S."/>
        </authorList>
    </citation>
    <scope>NUCLEOTIDE SEQUENCE</scope>
</reference>
<keyword evidence="3" id="KW-1185">Reference proteome</keyword>
<accession>A0A8J9UH02</accession>
<feature type="non-terminal residue" evidence="2">
    <location>
        <position position="156"/>
    </location>
</feature>
<dbReference type="EMBL" id="OV170234">
    <property type="protein sequence ID" value="CAH0720078.1"/>
    <property type="molecule type" value="Genomic_DNA"/>
</dbReference>
<evidence type="ECO:0000256" key="1">
    <source>
        <dbReference type="SAM" id="SignalP"/>
    </source>
</evidence>
<sequence length="156" mass="17776">MLRPTILLVVLVYILNNNIAAATELTRNARSFNLNTGELDINSLISNSFGNIGSIITFLKSQFRDIVIDLGIEMVKFIRSILHEFKVRLFKRLGKYTLSDVFHFVFDGVFEFVGESDCEEIIDVQNKTLDSSIYDPDYAFPDSSLLDKLIRSAEEK</sequence>
<feature type="chain" id="PRO_5035444917" evidence="1">
    <location>
        <begin position="23"/>
        <end position="156"/>
    </location>
</feature>
<dbReference type="AlphaFoldDB" id="A0A8J9UH02"/>
<feature type="signal peptide" evidence="1">
    <location>
        <begin position="1"/>
        <end position="22"/>
    </location>
</feature>
<gene>
    <name evidence="2" type="ORF">BINO364_LOCUS6350</name>
</gene>
<evidence type="ECO:0000313" key="2">
    <source>
        <dbReference type="EMBL" id="CAH0720078.1"/>
    </source>
</evidence>
<dbReference type="Proteomes" id="UP000838878">
    <property type="component" value="Chromosome 14"/>
</dbReference>
<organism evidence="2 3">
    <name type="scientific">Brenthis ino</name>
    <name type="common">lesser marbled fritillary</name>
    <dbReference type="NCBI Taxonomy" id="405034"/>
    <lineage>
        <taxon>Eukaryota</taxon>
        <taxon>Metazoa</taxon>
        <taxon>Ecdysozoa</taxon>
        <taxon>Arthropoda</taxon>
        <taxon>Hexapoda</taxon>
        <taxon>Insecta</taxon>
        <taxon>Pterygota</taxon>
        <taxon>Neoptera</taxon>
        <taxon>Endopterygota</taxon>
        <taxon>Lepidoptera</taxon>
        <taxon>Glossata</taxon>
        <taxon>Ditrysia</taxon>
        <taxon>Papilionoidea</taxon>
        <taxon>Nymphalidae</taxon>
        <taxon>Heliconiinae</taxon>
        <taxon>Argynnini</taxon>
        <taxon>Brenthis</taxon>
    </lineage>
</organism>
<keyword evidence="1" id="KW-0732">Signal</keyword>
<dbReference type="OrthoDB" id="7458949at2759"/>
<evidence type="ECO:0000313" key="3">
    <source>
        <dbReference type="Proteomes" id="UP000838878"/>
    </source>
</evidence>